<organism evidence="2 4">
    <name type="scientific">Halosegnis marinus</name>
    <dbReference type="NCBI Taxonomy" id="3034023"/>
    <lineage>
        <taxon>Archaea</taxon>
        <taxon>Methanobacteriati</taxon>
        <taxon>Methanobacteriota</taxon>
        <taxon>Stenosarchaea group</taxon>
        <taxon>Halobacteria</taxon>
        <taxon>Halobacteriales</taxon>
        <taxon>Natronomonadaceae</taxon>
        <taxon>Halosegnis</taxon>
    </lineage>
</organism>
<dbReference type="EMBL" id="JBHTAP010000002">
    <property type="protein sequence ID" value="MFC7236670.1"/>
    <property type="molecule type" value="Genomic_DNA"/>
</dbReference>
<dbReference type="GeneID" id="79268408"/>
<protein>
    <submittedName>
        <fullName evidence="2">Uncharacterized protein</fullName>
    </submittedName>
</protein>
<keyword evidence="1" id="KW-0812">Transmembrane</keyword>
<evidence type="ECO:0000313" key="3">
    <source>
        <dbReference type="EMBL" id="MFC7236670.1"/>
    </source>
</evidence>
<evidence type="ECO:0000313" key="4">
    <source>
        <dbReference type="Proteomes" id="UP001596398"/>
    </source>
</evidence>
<keyword evidence="1" id="KW-1133">Transmembrane helix</keyword>
<reference evidence="2" key="1">
    <citation type="journal article" date="2014" name="Int. J. Syst. Evol. Microbiol.">
        <title>Complete genome sequence of Corynebacterium casei LMG S-19264T (=DSM 44701T), isolated from a smear-ripened cheese.</title>
        <authorList>
            <consortium name="US DOE Joint Genome Institute (JGI-PGF)"/>
            <person name="Walter F."/>
            <person name="Albersmeier A."/>
            <person name="Kalinowski J."/>
            <person name="Ruckert C."/>
        </authorList>
    </citation>
    <scope>NUCLEOTIDE SEQUENCE [LARGE SCALE GENOMIC DNA]</scope>
    <source>
        <strain evidence="2">CCM 7403</strain>
    </source>
</reference>
<reference evidence="2" key="3">
    <citation type="submission" date="2024-09" db="EMBL/GenBank/DDBJ databases">
        <authorList>
            <person name="Sun Q."/>
        </authorList>
    </citation>
    <scope>NUCLEOTIDE SEQUENCE</scope>
    <source>
        <strain evidence="2">CCM 7403</strain>
    </source>
</reference>
<dbReference type="Proteomes" id="UP001596398">
    <property type="component" value="Unassembled WGS sequence"/>
</dbReference>
<proteinExistence type="predicted"/>
<dbReference type="RefSeq" id="WP_276236262.1">
    <property type="nucleotide sequence ID" value="NZ_CP119803.1"/>
</dbReference>
<evidence type="ECO:0000313" key="2">
    <source>
        <dbReference type="EMBL" id="MFC7236583.1"/>
    </source>
</evidence>
<sequence length="103" mass="11514">MSSPPLPRKRSKKLVVGLASAVTGLAASAWHLMFGLGHFVIFDTGTWFSPILYFGRFAAPSLSWISTDQAEMLVVTAVVTFGVAQFAIFLIRRRRRQRKTRQS</sequence>
<keyword evidence="1" id="KW-0472">Membrane</keyword>
<dbReference type="AlphaFoldDB" id="A0ABD5ZSZ4"/>
<keyword evidence="4" id="KW-1185">Reference proteome</keyword>
<gene>
    <name evidence="2" type="ORF">ACFQJ4_14880</name>
    <name evidence="3" type="ORF">ACFQJ4_15325</name>
</gene>
<feature type="transmembrane region" description="Helical" evidence="1">
    <location>
        <begin position="72"/>
        <end position="91"/>
    </location>
</feature>
<reference evidence="4" key="2">
    <citation type="journal article" date="2019" name="Int. J. Syst. Evol. Microbiol.">
        <title>The Global Catalogue of Microorganisms (GCM) 10K type strain sequencing project: providing services to taxonomists for standard genome sequencing and annotation.</title>
        <authorList>
            <consortium name="The Broad Institute Genomics Platform"/>
            <consortium name="The Broad Institute Genome Sequencing Center for Infectious Disease"/>
            <person name="Wu L."/>
            <person name="Ma J."/>
        </authorList>
    </citation>
    <scope>NUCLEOTIDE SEQUENCE [LARGE SCALE GENOMIC DNA]</scope>
    <source>
        <strain evidence="4">DT85</strain>
    </source>
</reference>
<comment type="caution">
    <text evidence="2">The sequence shown here is derived from an EMBL/GenBank/DDBJ whole genome shotgun (WGS) entry which is preliminary data.</text>
</comment>
<accession>A0ABD5ZSZ4</accession>
<dbReference type="EMBL" id="JBHTAP010000002">
    <property type="protein sequence ID" value="MFC7236583.1"/>
    <property type="molecule type" value="Genomic_DNA"/>
</dbReference>
<name>A0ABD5ZSZ4_9EURY</name>
<evidence type="ECO:0000256" key="1">
    <source>
        <dbReference type="SAM" id="Phobius"/>
    </source>
</evidence>